<evidence type="ECO:0000256" key="1">
    <source>
        <dbReference type="SAM" id="SignalP"/>
    </source>
</evidence>
<keyword evidence="1" id="KW-0732">Signal</keyword>
<gene>
    <name evidence="2" type="ORF">PGQ11_002636</name>
</gene>
<keyword evidence="3" id="KW-1185">Reference proteome</keyword>
<organism evidence="2 3">
    <name type="scientific">Apiospora arundinis</name>
    <dbReference type="NCBI Taxonomy" id="335852"/>
    <lineage>
        <taxon>Eukaryota</taxon>
        <taxon>Fungi</taxon>
        <taxon>Dikarya</taxon>
        <taxon>Ascomycota</taxon>
        <taxon>Pezizomycotina</taxon>
        <taxon>Sordariomycetes</taxon>
        <taxon>Xylariomycetidae</taxon>
        <taxon>Amphisphaeriales</taxon>
        <taxon>Apiosporaceae</taxon>
        <taxon>Apiospora</taxon>
    </lineage>
</organism>
<feature type="signal peptide" evidence="1">
    <location>
        <begin position="1"/>
        <end position="23"/>
    </location>
</feature>
<accession>A0ABR2JKX2</accession>
<sequence>MQFFNNPMACIVALGLALGAAIAAPAVPAGGPIDCEKPVVTYSINDCMARCGSMCRRKPAPLKGIPPAWGCC</sequence>
<evidence type="ECO:0000313" key="2">
    <source>
        <dbReference type="EMBL" id="KAK8877690.1"/>
    </source>
</evidence>
<evidence type="ECO:0000313" key="3">
    <source>
        <dbReference type="Proteomes" id="UP001390339"/>
    </source>
</evidence>
<feature type="chain" id="PRO_5046348331" evidence="1">
    <location>
        <begin position="24"/>
        <end position="72"/>
    </location>
</feature>
<dbReference type="EMBL" id="JAPCWZ010000002">
    <property type="protein sequence ID" value="KAK8877690.1"/>
    <property type="molecule type" value="Genomic_DNA"/>
</dbReference>
<reference evidence="2 3" key="1">
    <citation type="journal article" date="2024" name="IMA Fungus">
        <title>Apiospora arundinis, a panoply of carbohydrate-active enzymes and secondary metabolites.</title>
        <authorList>
            <person name="Sorensen T."/>
            <person name="Petersen C."/>
            <person name="Muurmann A.T."/>
            <person name="Christiansen J.V."/>
            <person name="Brundto M.L."/>
            <person name="Overgaard C.K."/>
            <person name="Boysen A.T."/>
            <person name="Wollenberg R.D."/>
            <person name="Larsen T.O."/>
            <person name="Sorensen J.L."/>
            <person name="Nielsen K.L."/>
            <person name="Sondergaard T.E."/>
        </authorList>
    </citation>
    <scope>NUCLEOTIDE SEQUENCE [LARGE SCALE GENOMIC DNA]</scope>
    <source>
        <strain evidence="2 3">AAU 773</strain>
    </source>
</reference>
<proteinExistence type="predicted"/>
<name>A0ABR2JKX2_9PEZI</name>
<dbReference type="Proteomes" id="UP001390339">
    <property type="component" value="Unassembled WGS sequence"/>
</dbReference>
<protein>
    <submittedName>
        <fullName evidence="2">Uncharacterized protein</fullName>
    </submittedName>
</protein>
<comment type="caution">
    <text evidence="2">The sequence shown here is derived from an EMBL/GenBank/DDBJ whole genome shotgun (WGS) entry which is preliminary data.</text>
</comment>